<evidence type="ECO:0000313" key="1">
    <source>
        <dbReference type="EMBL" id="THU85049.1"/>
    </source>
</evidence>
<protein>
    <submittedName>
        <fullName evidence="1">Uncharacterized protein</fullName>
    </submittedName>
</protein>
<proteinExistence type="predicted"/>
<name>A0A4S8L8M1_DENBC</name>
<dbReference type="Proteomes" id="UP000297245">
    <property type="component" value="Unassembled WGS sequence"/>
</dbReference>
<sequence>MLKKTRILLIPSFSRLFSTTTSDLVQSGRYRFYEGCYRMQTRNLPARNTLRFCHDIRLLFLQVHGSILENVADECRVRLHVLMSNKVETPPQLDGEENGDGAEN</sequence>
<keyword evidence="2" id="KW-1185">Reference proteome</keyword>
<gene>
    <name evidence="1" type="ORF">K435DRAFT_394456</name>
</gene>
<dbReference type="AlphaFoldDB" id="A0A4S8L8M1"/>
<reference evidence="1 2" key="1">
    <citation type="journal article" date="2019" name="Nat. Ecol. Evol.">
        <title>Megaphylogeny resolves global patterns of mushroom evolution.</title>
        <authorList>
            <person name="Varga T."/>
            <person name="Krizsan K."/>
            <person name="Foldi C."/>
            <person name="Dima B."/>
            <person name="Sanchez-Garcia M."/>
            <person name="Sanchez-Ramirez S."/>
            <person name="Szollosi G.J."/>
            <person name="Szarkandi J.G."/>
            <person name="Papp V."/>
            <person name="Albert L."/>
            <person name="Andreopoulos W."/>
            <person name="Angelini C."/>
            <person name="Antonin V."/>
            <person name="Barry K.W."/>
            <person name="Bougher N.L."/>
            <person name="Buchanan P."/>
            <person name="Buyck B."/>
            <person name="Bense V."/>
            <person name="Catcheside P."/>
            <person name="Chovatia M."/>
            <person name="Cooper J."/>
            <person name="Damon W."/>
            <person name="Desjardin D."/>
            <person name="Finy P."/>
            <person name="Geml J."/>
            <person name="Haridas S."/>
            <person name="Hughes K."/>
            <person name="Justo A."/>
            <person name="Karasinski D."/>
            <person name="Kautmanova I."/>
            <person name="Kiss B."/>
            <person name="Kocsube S."/>
            <person name="Kotiranta H."/>
            <person name="LaButti K.M."/>
            <person name="Lechner B.E."/>
            <person name="Liimatainen K."/>
            <person name="Lipzen A."/>
            <person name="Lukacs Z."/>
            <person name="Mihaltcheva S."/>
            <person name="Morgado L.N."/>
            <person name="Niskanen T."/>
            <person name="Noordeloos M.E."/>
            <person name="Ohm R.A."/>
            <person name="Ortiz-Santana B."/>
            <person name="Ovrebo C."/>
            <person name="Racz N."/>
            <person name="Riley R."/>
            <person name="Savchenko A."/>
            <person name="Shiryaev A."/>
            <person name="Soop K."/>
            <person name="Spirin V."/>
            <person name="Szebenyi C."/>
            <person name="Tomsovsky M."/>
            <person name="Tulloss R.E."/>
            <person name="Uehling J."/>
            <person name="Grigoriev I.V."/>
            <person name="Vagvolgyi C."/>
            <person name="Papp T."/>
            <person name="Martin F.M."/>
            <person name="Miettinen O."/>
            <person name="Hibbett D.S."/>
            <person name="Nagy L.G."/>
        </authorList>
    </citation>
    <scope>NUCLEOTIDE SEQUENCE [LARGE SCALE GENOMIC DNA]</scope>
    <source>
        <strain evidence="1 2">CBS 962.96</strain>
    </source>
</reference>
<accession>A0A4S8L8M1</accession>
<organism evidence="1 2">
    <name type="scientific">Dendrothele bispora (strain CBS 962.96)</name>
    <dbReference type="NCBI Taxonomy" id="1314807"/>
    <lineage>
        <taxon>Eukaryota</taxon>
        <taxon>Fungi</taxon>
        <taxon>Dikarya</taxon>
        <taxon>Basidiomycota</taxon>
        <taxon>Agaricomycotina</taxon>
        <taxon>Agaricomycetes</taxon>
        <taxon>Agaricomycetidae</taxon>
        <taxon>Agaricales</taxon>
        <taxon>Agaricales incertae sedis</taxon>
        <taxon>Dendrothele</taxon>
    </lineage>
</organism>
<dbReference type="EMBL" id="ML179568">
    <property type="protein sequence ID" value="THU85049.1"/>
    <property type="molecule type" value="Genomic_DNA"/>
</dbReference>
<evidence type="ECO:0000313" key="2">
    <source>
        <dbReference type="Proteomes" id="UP000297245"/>
    </source>
</evidence>